<protein>
    <submittedName>
        <fullName evidence="1">Uncharacterized protein</fullName>
    </submittedName>
</protein>
<gene>
    <name evidence="1" type="ORF">LCGC14_0747780</name>
</gene>
<dbReference type="EMBL" id="LAZR01001789">
    <property type="protein sequence ID" value="KKN38996.1"/>
    <property type="molecule type" value="Genomic_DNA"/>
</dbReference>
<reference evidence="1" key="1">
    <citation type="journal article" date="2015" name="Nature">
        <title>Complex archaea that bridge the gap between prokaryotes and eukaryotes.</title>
        <authorList>
            <person name="Spang A."/>
            <person name="Saw J.H."/>
            <person name="Jorgensen S.L."/>
            <person name="Zaremba-Niedzwiedzka K."/>
            <person name="Martijn J."/>
            <person name="Lind A.E."/>
            <person name="van Eijk R."/>
            <person name="Schleper C."/>
            <person name="Guy L."/>
            <person name="Ettema T.J."/>
        </authorList>
    </citation>
    <scope>NUCLEOTIDE SEQUENCE</scope>
</reference>
<proteinExistence type="predicted"/>
<name>A0A0F9SPW0_9ZZZZ</name>
<accession>A0A0F9SPW0</accession>
<dbReference type="AlphaFoldDB" id="A0A0F9SPW0"/>
<organism evidence="1">
    <name type="scientific">marine sediment metagenome</name>
    <dbReference type="NCBI Taxonomy" id="412755"/>
    <lineage>
        <taxon>unclassified sequences</taxon>
        <taxon>metagenomes</taxon>
        <taxon>ecological metagenomes</taxon>
    </lineage>
</organism>
<evidence type="ECO:0000313" key="1">
    <source>
        <dbReference type="EMBL" id="KKN38996.1"/>
    </source>
</evidence>
<sequence length="369" mass="39295">MAFVLLPVLVGNPVKATEFIEARDAVEERAHTVGFIPTQPPDPPVGSVITAIGHINDLRATISTIVTSTTGLIYINPTTDAPWATLAEFFTAAGIGDGTNWTRVPARKGGLTVSTTLVVGDTIFKEHINEIRLAVQQLTRVRWTVRTVLPGTQAQRLGSDTQPGSSQAIWDGVRQTAIANANAATPTLPGGTQSGFDGRGQALAFPIRRRATVSLRKLHLESNAPSVGPSAPTPITYANVRLQVDLGNVIDTNSNPPSPTGLVQVRVVTPFSALVFPPLSGSWNQGTVAASFDLTAGTKVGLSLPASSLPDFSPDRDFVLIYGIADESGDRTSWPNPPNFQTRRSDQQYNVSNLGLHVVDADITNFSFQ</sequence>
<comment type="caution">
    <text evidence="1">The sequence shown here is derived from an EMBL/GenBank/DDBJ whole genome shotgun (WGS) entry which is preliminary data.</text>
</comment>